<dbReference type="CDD" id="cd04186">
    <property type="entry name" value="GT_2_like_c"/>
    <property type="match status" value="1"/>
</dbReference>
<dbReference type="InterPro" id="IPR029044">
    <property type="entry name" value="Nucleotide-diphossugar_trans"/>
</dbReference>
<dbReference type="PANTHER" id="PTHR43179">
    <property type="entry name" value="RHAMNOSYLTRANSFERASE WBBL"/>
    <property type="match status" value="1"/>
</dbReference>
<keyword evidence="1" id="KW-0472">Membrane</keyword>
<dbReference type="EMBL" id="CAFAAB010000016">
    <property type="protein sequence ID" value="CAB4776870.1"/>
    <property type="molecule type" value="Genomic_DNA"/>
</dbReference>
<name>A0A6J6VXI3_9ZZZZ</name>
<dbReference type="PANTHER" id="PTHR43179:SF7">
    <property type="entry name" value="RHAMNOSYLTRANSFERASE WBBL"/>
    <property type="match status" value="1"/>
</dbReference>
<evidence type="ECO:0000256" key="1">
    <source>
        <dbReference type="SAM" id="Phobius"/>
    </source>
</evidence>
<keyword evidence="1" id="KW-0812">Transmembrane</keyword>
<dbReference type="Gene3D" id="3.90.550.10">
    <property type="entry name" value="Spore Coat Polysaccharide Biosynthesis Protein SpsA, Chain A"/>
    <property type="match status" value="1"/>
</dbReference>
<dbReference type="SUPFAM" id="SSF53448">
    <property type="entry name" value="Nucleotide-diphospho-sugar transferases"/>
    <property type="match status" value="1"/>
</dbReference>
<protein>
    <submittedName>
        <fullName evidence="2">Unannotated protein</fullName>
    </submittedName>
</protein>
<reference evidence="2" key="1">
    <citation type="submission" date="2020-05" db="EMBL/GenBank/DDBJ databases">
        <authorList>
            <person name="Chiriac C."/>
            <person name="Salcher M."/>
            <person name="Ghai R."/>
            <person name="Kavagutti S V."/>
        </authorList>
    </citation>
    <scope>NUCLEOTIDE SEQUENCE</scope>
</reference>
<feature type="transmembrane region" description="Helical" evidence="1">
    <location>
        <begin position="252"/>
        <end position="271"/>
    </location>
</feature>
<gene>
    <name evidence="2" type="ORF">UFOPK2958_00251</name>
</gene>
<proteinExistence type="predicted"/>
<organism evidence="2">
    <name type="scientific">freshwater metagenome</name>
    <dbReference type="NCBI Taxonomy" id="449393"/>
    <lineage>
        <taxon>unclassified sequences</taxon>
        <taxon>metagenomes</taxon>
        <taxon>ecological metagenomes</taxon>
    </lineage>
</organism>
<dbReference type="AlphaFoldDB" id="A0A6J6VXI3"/>
<accession>A0A6J6VXI3</accession>
<sequence length="278" mass="30349">MHQVSAVVVDYFAGDDLVTCVDSLRREGVEHLVVVDNSTQGASDEALAGRDVVLVDTRVNAGYGRGMNRGVAFAGECAYLLLSNPDVQVHPQAVERLVSFMENNLDVGIAGPTIVDSAGATYPSIRIFPNVLLAGLHALLAPLWGGNPFTKRYRSPGRNGQVDWVSGAFFITRTTAFQAVGGFDERYFMFAEDMDLCWRLHEAGWRVAVVPEATVTHIEGVSRARAPRAMVRAHHASALRFEARTARGARRLLLPLAAGLLGMRFLVLSIFSSRTPRR</sequence>
<keyword evidence="1" id="KW-1133">Transmembrane helix</keyword>
<dbReference type="Pfam" id="PF13641">
    <property type="entry name" value="Glyco_tranf_2_3"/>
    <property type="match status" value="1"/>
</dbReference>
<evidence type="ECO:0000313" key="2">
    <source>
        <dbReference type="EMBL" id="CAB4776870.1"/>
    </source>
</evidence>